<evidence type="ECO:0000256" key="4">
    <source>
        <dbReference type="ARBA" id="ARBA00022692"/>
    </source>
</evidence>
<feature type="transmembrane region" description="Helical" evidence="10">
    <location>
        <begin position="601"/>
        <end position="624"/>
    </location>
</feature>
<dbReference type="PANTHER" id="PTHR10766">
    <property type="entry name" value="TRANSMEMBRANE 9 SUPERFAMILY PROTEIN"/>
    <property type="match status" value="1"/>
</dbReference>
<evidence type="ECO:0000256" key="6">
    <source>
        <dbReference type="ARBA" id="ARBA00022753"/>
    </source>
</evidence>
<keyword evidence="5 10" id="KW-0732">Signal</keyword>
<evidence type="ECO:0000256" key="1">
    <source>
        <dbReference type="ARBA" id="ARBA00004337"/>
    </source>
</evidence>
<keyword evidence="7 10" id="KW-1133">Transmembrane helix</keyword>
<evidence type="ECO:0000256" key="5">
    <source>
        <dbReference type="ARBA" id="ARBA00022729"/>
    </source>
</evidence>
<protein>
    <recommendedName>
        <fullName evidence="10">Transmembrane 9 superfamily member</fullName>
    </recommendedName>
</protein>
<reference evidence="11" key="1">
    <citation type="submission" date="2021-01" db="UniProtKB">
        <authorList>
            <consortium name="EnsemblPlants"/>
        </authorList>
    </citation>
    <scope>IDENTIFICATION</scope>
</reference>
<comment type="similarity">
    <text evidence="3 10">Belongs to the nonaspanin (TM9SF) (TC 9.A.2) family.</text>
</comment>
<keyword evidence="9 10" id="KW-0472">Membrane</keyword>
<name>A0A7N1A4C8_KALFE</name>
<feature type="transmembrane region" description="Helical" evidence="10">
    <location>
        <begin position="333"/>
        <end position="360"/>
    </location>
</feature>
<evidence type="ECO:0000256" key="3">
    <source>
        <dbReference type="ARBA" id="ARBA00005227"/>
    </source>
</evidence>
<dbReference type="GO" id="GO:0000139">
    <property type="term" value="C:Golgi membrane"/>
    <property type="evidence" value="ECO:0007669"/>
    <property type="project" value="UniProtKB-SubCell"/>
</dbReference>
<feature type="transmembrane region" description="Helical" evidence="10">
    <location>
        <begin position="527"/>
        <end position="550"/>
    </location>
</feature>
<keyword evidence="8" id="KW-0333">Golgi apparatus</keyword>
<feature type="signal peptide" evidence="10">
    <location>
        <begin position="1"/>
        <end position="26"/>
    </location>
</feature>
<keyword evidence="4 10" id="KW-0812">Transmembrane</keyword>
<accession>A0A7N1A4C8</accession>
<feature type="transmembrane region" description="Helical" evidence="10">
    <location>
        <begin position="402"/>
        <end position="422"/>
    </location>
</feature>
<evidence type="ECO:0000313" key="11">
    <source>
        <dbReference type="EnsemblPlants" id="Kaladp0095s0766.1.v1.1"/>
    </source>
</evidence>
<feature type="transmembrane region" description="Helical" evidence="10">
    <location>
        <begin position="372"/>
        <end position="390"/>
    </location>
</feature>
<dbReference type="AlphaFoldDB" id="A0A7N1A4C8"/>
<evidence type="ECO:0000256" key="8">
    <source>
        <dbReference type="ARBA" id="ARBA00023034"/>
    </source>
</evidence>
<evidence type="ECO:0000256" key="7">
    <source>
        <dbReference type="ARBA" id="ARBA00022989"/>
    </source>
</evidence>
<dbReference type="Proteomes" id="UP000594263">
    <property type="component" value="Unplaced"/>
</dbReference>
<dbReference type="GO" id="GO:0072657">
    <property type="term" value="P:protein localization to membrane"/>
    <property type="evidence" value="ECO:0007669"/>
    <property type="project" value="TreeGrafter"/>
</dbReference>
<feature type="transmembrane region" description="Helical" evidence="10">
    <location>
        <begin position="488"/>
        <end position="507"/>
    </location>
</feature>
<sequence length="635" mass="71154">MGRARYHQSPPLSAFICLLLLRGSLCSYLSRVAPISYHKGDELSVKVSKMTSTTTQIPLSYYSLPHCRPERIVETPQNLAQVLQGDYSQNSLYKFKMLESERCKVVCRVKLDAKSAMEFKEKIEQGYYANMILDDLPVVVPIITHDEESSYIYKLGFKVGLIGHYVGVPEKSHFIYNHLSFTVKYNRDIHPNSTNIVGFEVKAFSVHHREAKWGGRTGLIACELNEQVLHLSGPQEVKEDEEIIFTYNVKFQESDVKWASRDPYLVQNNEHVYWFPILRSLVVIIVLAFKLGKFMLGTLRSDSKLETPDQTREETGGTSVNKDVCSPMRSPSLFCVCIGTGVQVFGMVLGTLILAGLGFLTPLIRGRLVTTMFLLWVFAGLFAGYTSIWLHKAIQGSAASWTIISLRTAVAFPAAVFVIFSAQSTLLGLEKSPAAIPVWTMVKLFIFGSATLIPPVILGGYIGFKKTEPQKPPNPTSELPRVMPGQPLFKHPVLVALVGGIFPYVAVEAEVFNFLSSILHHQFYSSYGFLLLAFFFLAITCSLTTILICYNRLSNDNRSWWWRAFVPAGSSTIIFLLFAIYFVLVKLLVTKPVSVALCLGYILIAVSAYFLLTGTIGFLACFWFSRLINSTFKTD</sequence>
<dbReference type="Pfam" id="PF02990">
    <property type="entry name" value="EMP70"/>
    <property type="match status" value="1"/>
</dbReference>
<feature type="chain" id="PRO_5029945229" description="Transmembrane 9 superfamily member" evidence="10">
    <location>
        <begin position="27"/>
        <end position="635"/>
    </location>
</feature>
<keyword evidence="12" id="KW-1185">Reference proteome</keyword>
<dbReference type="GO" id="GO:0010008">
    <property type="term" value="C:endosome membrane"/>
    <property type="evidence" value="ECO:0007669"/>
    <property type="project" value="UniProtKB-SubCell"/>
</dbReference>
<keyword evidence="6" id="KW-0967">Endosome</keyword>
<evidence type="ECO:0000313" key="12">
    <source>
        <dbReference type="Proteomes" id="UP000594263"/>
    </source>
</evidence>
<evidence type="ECO:0000256" key="10">
    <source>
        <dbReference type="RuleBase" id="RU363079"/>
    </source>
</evidence>
<dbReference type="Gramene" id="Kaladp0095s0766.1.v1.1">
    <property type="protein sequence ID" value="Kaladp0095s0766.1.v1.1"/>
    <property type="gene ID" value="Kaladp0095s0766.v1.1"/>
</dbReference>
<evidence type="ECO:0000256" key="9">
    <source>
        <dbReference type="ARBA" id="ARBA00023136"/>
    </source>
</evidence>
<evidence type="ECO:0000256" key="2">
    <source>
        <dbReference type="ARBA" id="ARBA00004653"/>
    </source>
</evidence>
<dbReference type="EnsemblPlants" id="Kaladp0095s0766.1.v1.1">
    <property type="protein sequence ID" value="Kaladp0095s0766.1.v1.1"/>
    <property type="gene ID" value="Kaladp0095s0766.v1.1"/>
</dbReference>
<feature type="transmembrane region" description="Helical" evidence="10">
    <location>
        <begin position="272"/>
        <end position="291"/>
    </location>
</feature>
<proteinExistence type="inferred from homology"/>
<dbReference type="PANTHER" id="PTHR10766:SF110">
    <property type="entry name" value="TRANSMEMBRANE 9 SUPERFAMILY MEMBER 8-RELATED"/>
    <property type="match status" value="1"/>
</dbReference>
<comment type="subcellular location">
    <subcellularLocation>
        <location evidence="1">Endosome membrane</location>
        <topology evidence="1">Multi-pass membrane protein</topology>
    </subcellularLocation>
    <subcellularLocation>
        <location evidence="2">Golgi apparatus membrane</location>
        <topology evidence="2">Multi-pass membrane protein</topology>
    </subcellularLocation>
</comment>
<organism evidence="11 12">
    <name type="scientific">Kalanchoe fedtschenkoi</name>
    <name type="common">Lavender scallops</name>
    <name type="synonym">South American air plant</name>
    <dbReference type="NCBI Taxonomy" id="63787"/>
    <lineage>
        <taxon>Eukaryota</taxon>
        <taxon>Viridiplantae</taxon>
        <taxon>Streptophyta</taxon>
        <taxon>Embryophyta</taxon>
        <taxon>Tracheophyta</taxon>
        <taxon>Spermatophyta</taxon>
        <taxon>Magnoliopsida</taxon>
        <taxon>eudicotyledons</taxon>
        <taxon>Gunneridae</taxon>
        <taxon>Pentapetalae</taxon>
        <taxon>Saxifragales</taxon>
        <taxon>Crassulaceae</taxon>
        <taxon>Kalanchoe</taxon>
    </lineage>
</organism>
<feature type="transmembrane region" description="Helical" evidence="10">
    <location>
        <begin position="562"/>
        <end position="589"/>
    </location>
</feature>
<dbReference type="InterPro" id="IPR004240">
    <property type="entry name" value="EMP70"/>
</dbReference>
<feature type="transmembrane region" description="Helical" evidence="10">
    <location>
        <begin position="442"/>
        <end position="464"/>
    </location>
</feature>